<reference evidence="1" key="1">
    <citation type="submission" date="2020-02" db="EMBL/GenBank/DDBJ databases">
        <authorList>
            <person name="Meier V. D."/>
        </authorList>
    </citation>
    <scope>NUCLEOTIDE SEQUENCE</scope>
    <source>
        <strain evidence="1">AVDCRST_MAG64</strain>
    </source>
</reference>
<organism evidence="1">
    <name type="scientific">uncultured Phycisphaerae bacterium</name>
    <dbReference type="NCBI Taxonomy" id="904963"/>
    <lineage>
        <taxon>Bacteria</taxon>
        <taxon>Pseudomonadati</taxon>
        <taxon>Planctomycetota</taxon>
        <taxon>Phycisphaerae</taxon>
        <taxon>environmental samples</taxon>
    </lineage>
</organism>
<dbReference type="EMBL" id="CADCUQ010000697">
    <property type="protein sequence ID" value="CAA9423625.1"/>
    <property type="molecule type" value="Genomic_DNA"/>
</dbReference>
<evidence type="ECO:0000313" key="1">
    <source>
        <dbReference type="EMBL" id="CAA9423625.1"/>
    </source>
</evidence>
<protein>
    <recommendedName>
        <fullName evidence="2">Recombination-associated protein RdgC</fullName>
    </recommendedName>
</protein>
<gene>
    <name evidence="1" type="ORF">AVDCRST_MAG64-3030</name>
</gene>
<sequence>MPEEEEYGWSGGRHVFDGTFSFEHNVYADALSFALRIDTNKVPGELKKAWEVMEEEAAASASKSGFVSKSQKQEVKESVRKKVEEELRSGHFRRSKLVPILWDLPSQTVYSTASGKSFEKLAEIFHRTFGLDLQPVSAGSLGLRVCEDRKKRREYEDFRPTRFVTGPEGEGQYPEYPWVAKGPEPKDFLGNEFLLWLWHEADSRTGIIATAEAGDVTIYIDRSLDLDCAYGQTGRDTLKGDGPSRMPEARDALRSGKLPRKAGMIIDAGRQQYTFTLNPEQMSLGSAKLPEVEDAEGPRALFEERVTLLRDLCGAIDGLFDAFLKVRGSSAWEGHVNGMRRWIMQPEKKTAAA</sequence>
<proteinExistence type="predicted"/>
<name>A0A6J4PYY9_9BACT</name>
<evidence type="ECO:0008006" key="2">
    <source>
        <dbReference type="Google" id="ProtNLM"/>
    </source>
</evidence>
<dbReference type="AlphaFoldDB" id="A0A6J4PYY9"/>
<accession>A0A6J4PYY9</accession>